<evidence type="ECO:0000259" key="3">
    <source>
        <dbReference type="SMART" id="SM00013"/>
    </source>
</evidence>
<dbReference type="Ensembl" id="ENSKMAT00000016767.1">
    <property type="protein sequence ID" value="ENSKMAP00000016535.1"/>
    <property type="gene ID" value="ENSKMAG00000012355.1"/>
</dbReference>
<dbReference type="STRING" id="37003.ENSKMAP00000016535"/>
<keyword evidence="5" id="KW-1185">Reference proteome</keyword>
<proteinExistence type="predicted"/>
<accession>A0A3Q3AJY9</accession>
<reference evidence="4" key="1">
    <citation type="submission" date="2025-08" db="UniProtKB">
        <authorList>
            <consortium name="Ensembl"/>
        </authorList>
    </citation>
    <scope>IDENTIFICATION</scope>
</reference>
<reference evidence="4" key="2">
    <citation type="submission" date="2025-09" db="UniProtKB">
        <authorList>
            <consortium name="Ensembl"/>
        </authorList>
    </citation>
    <scope>IDENTIFICATION</scope>
</reference>
<feature type="domain" description="LRRNT" evidence="3">
    <location>
        <begin position="19"/>
        <end position="51"/>
    </location>
</feature>
<protein>
    <recommendedName>
        <fullName evidence="3">LRRNT domain-containing protein</fullName>
    </recommendedName>
</protein>
<sequence length="74" mass="7743">QKWFVLFCPPVLSGGGAEACPAPCSCLGNTVDCHGLGLHSIPKSIPRGTERLDTLSLLPSGFLECGGDFLLEGR</sequence>
<keyword evidence="2" id="KW-0732">Signal</keyword>
<evidence type="ECO:0000256" key="2">
    <source>
        <dbReference type="ARBA" id="ARBA00022729"/>
    </source>
</evidence>
<keyword evidence="1" id="KW-0433">Leucine-rich repeat</keyword>
<dbReference type="Pfam" id="PF01462">
    <property type="entry name" value="LRRNT"/>
    <property type="match status" value="1"/>
</dbReference>
<dbReference type="SMART" id="SM00013">
    <property type="entry name" value="LRRNT"/>
    <property type="match status" value="1"/>
</dbReference>
<name>A0A3Q3AJY9_KRYMA</name>
<evidence type="ECO:0000256" key="1">
    <source>
        <dbReference type="ARBA" id="ARBA00022614"/>
    </source>
</evidence>
<dbReference type="Proteomes" id="UP000264800">
    <property type="component" value="Unplaced"/>
</dbReference>
<organism evidence="4 5">
    <name type="scientific">Kryptolebias marmoratus</name>
    <name type="common">Mangrove killifish</name>
    <name type="synonym">Rivulus marmoratus</name>
    <dbReference type="NCBI Taxonomy" id="37003"/>
    <lineage>
        <taxon>Eukaryota</taxon>
        <taxon>Metazoa</taxon>
        <taxon>Chordata</taxon>
        <taxon>Craniata</taxon>
        <taxon>Vertebrata</taxon>
        <taxon>Euteleostomi</taxon>
        <taxon>Actinopterygii</taxon>
        <taxon>Neopterygii</taxon>
        <taxon>Teleostei</taxon>
        <taxon>Neoteleostei</taxon>
        <taxon>Acanthomorphata</taxon>
        <taxon>Ovalentaria</taxon>
        <taxon>Atherinomorphae</taxon>
        <taxon>Cyprinodontiformes</taxon>
        <taxon>Rivulidae</taxon>
        <taxon>Kryptolebias</taxon>
    </lineage>
</organism>
<dbReference type="InterPro" id="IPR032675">
    <property type="entry name" value="LRR_dom_sf"/>
</dbReference>
<dbReference type="InterPro" id="IPR000372">
    <property type="entry name" value="LRRNT"/>
</dbReference>
<evidence type="ECO:0000313" key="4">
    <source>
        <dbReference type="Ensembl" id="ENSKMAP00000016535.1"/>
    </source>
</evidence>
<evidence type="ECO:0000313" key="5">
    <source>
        <dbReference type="Proteomes" id="UP000264800"/>
    </source>
</evidence>
<dbReference type="AlphaFoldDB" id="A0A3Q3AJY9"/>
<dbReference type="Gene3D" id="3.80.10.10">
    <property type="entry name" value="Ribonuclease Inhibitor"/>
    <property type="match status" value="1"/>
</dbReference>